<evidence type="ECO:0000256" key="2">
    <source>
        <dbReference type="SAM" id="Phobius"/>
    </source>
</evidence>
<proteinExistence type="predicted"/>
<reference evidence="3 4" key="1">
    <citation type="submission" date="2021-01" db="EMBL/GenBank/DDBJ databases">
        <title>Whole genome shotgun sequence of Asanoa siamensis NBRC 107932.</title>
        <authorList>
            <person name="Komaki H."/>
            <person name="Tamura T."/>
        </authorList>
    </citation>
    <scope>NUCLEOTIDE SEQUENCE [LARGE SCALE GENOMIC DNA]</scope>
    <source>
        <strain evidence="3 4">NBRC 107932</strain>
    </source>
</reference>
<evidence type="ECO:0000313" key="4">
    <source>
        <dbReference type="Proteomes" id="UP000604117"/>
    </source>
</evidence>
<name>A0ABQ4CRN9_9ACTN</name>
<keyword evidence="2" id="KW-1133">Transmembrane helix</keyword>
<feature type="transmembrane region" description="Helical" evidence="2">
    <location>
        <begin position="7"/>
        <end position="30"/>
    </location>
</feature>
<accession>A0ABQ4CRN9</accession>
<dbReference type="RefSeq" id="WP_203714094.1">
    <property type="nucleotide sequence ID" value="NZ_BONE01000025.1"/>
</dbReference>
<keyword evidence="2" id="KW-0472">Membrane</keyword>
<evidence type="ECO:0000313" key="3">
    <source>
        <dbReference type="EMBL" id="GIF73926.1"/>
    </source>
</evidence>
<comment type="caution">
    <text evidence="3">The sequence shown here is derived from an EMBL/GenBank/DDBJ whole genome shotgun (WGS) entry which is preliminary data.</text>
</comment>
<organism evidence="3 4">
    <name type="scientific">Asanoa siamensis</name>
    <dbReference type="NCBI Taxonomy" id="926357"/>
    <lineage>
        <taxon>Bacteria</taxon>
        <taxon>Bacillati</taxon>
        <taxon>Actinomycetota</taxon>
        <taxon>Actinomycetes</taxon>
        <taxon>Micromonosporales</taxon>
        <taxon>Micromonosporaceae</taxon>
        <taxon>Asanoa</taxon>
    </lineage>
</organism>
<dbReference type="InterPro" id="IPR038637">
    <property type="entry name" value="NPCBM_sf"/>
</dbReference>
<keyword evidence="4" id="KW-1185">Reference proteome</keyword>
<dbReference type="Gene3D" id="2.60.120.1060">
    <property type="entry name" value="NPCBM/NEW2 domain"/>
    <property type="match status" value="1"/>
</dbReference>
<evidence type="ECO:0008006" key="5">
    <source>
        <dbReference type="Google" id="ProtNLM"/>
    </source>
</evidence>
<sequence>MDRTQKAALFVFLVLVAGLATGFGLYLSFTDVDRDAVVLLALCVLVAFGLIVVTVRVVHGINRSKRRSLEYGVPESRFLNLLSLRQWLLMLVGLTVITIGTGSLTGVRVLAGGDEPPPPVLPGPTSVATVVPAAPVPPTADPTLSPTVDRTTDAPSADPFPTESASDAPRPGATTYLDSQDETAGRASAGAATFSDQRYPRSISFWCSRATSSYVQWNVAGSATFTATAGIDDGTQGAFGLAAEMIFYNEDGRQLVPKPIDVSVGHPRKVEIDLTGVVSLRMTCSGRVMKTNDQASVYTTLGDALIIRG</sequence>
<feature type="region of interest" description="Disordered" evidence="1">
    <location>
        <begin position="131"/>
        <end position="193"/>
    </location>
</feature>
<keyword evidence="2" id="KW-0812">Transmembrane</keyword>
<dbReference type="Proteomes" id="UP000604117">
    <property type="component" value="Unassembled WGS sequence"/>
</dbReference>
<dbReference type="EMBL" id="BONE01000025">
    <property type="protein sequence ID" value="GIF73926.1"/>
    <property type="molecule type" value="Genomic_DNA"/>
</dbReference>
<protein>
    <recommendedName>
        <fullName evidence="5">NPCBM/NEW2 domain-containing protein</fullName>
    </recommendedName>
</protein>
<evidence type="ECO:0000256" key="1">
    <source>
        <dbReference type="SAM" id="MobiDB-lite"/>
    </source>
</evidence>
<gene>
    <name evidence="3" type="ORF">Asi02nite_34440</name>
</gene>
<feature type="transmembrane region" description="Helical" evidence="2">
    <location>
        <begin position="36"/>
        <end position="58"/>
    </location>
</feature>
<feature type="transmembrane region" description="Helical" evidence="2">
    <location>
        <begin position="87"/>
        <end position="111"/>
    </location>
</feature>